<evidence type="ECO:0000313" key="3">
    <source>
        <dbReference type="EMBL" id="KAA0191293.1"/>
    </source>
</evidence>
<keyword evidence="4" id="KW-1185">Reference proteome</keyword>
<evidence type="ECO:0000256" key="1">
    <source>
        <dbReference type="SAM" id="MobiDB-lite"/>
    </source>
</evidence>
<organism evidence="3 4">
    <name type="scientific">Fasciolopsis buskii</name>
    <dbReference type="NCBI Taxonomy" id="27845"/>
    <lineage>
        <taxon>Eukaryota</taxon>
        <taxon>Metazoa</taxon>
        <taxon>Spiralia</taxon>
        <taxon>Lophotrochozoa</taxon>
        <taxon>Platyhelminthes</taxon>
        <taxon>Trematoda</taxon>
        <taxon>Digenea</taxon>
        <taxon>Plagiorchiida</taxon>
        <taxon>Echinostomata</taxon>
        <taxon>Echinostomatoidea</taxon>
        <taxon>Fasciolidae</taxon>
        <taxon>Fasciolopsis</taxon>
    </lineage>
</organism>
<dbReference type="OrthoDB" id="6231765at2759"/>
<keyword evidence="2" id="KW-0472">Membrane</keyword>
<dbReference type="EMBL" id="LUCM01006423">
    <property type="protein sequence ID" value="KAA0191293.1"/>
    <property type="molecule type" value="Genomic_DNA"/>
</dbReference>
<feature type="transmembrane region" description="Helical" evidence="2">
    <location>
        <begin position="67"/>
        <end position="91"/>
    </location>
</feature>
<evidence type="ECO:0000256" key="2">
    <source>
        <dbReference type="SAM" id="Phobius"/>
    </source>
</evidence>
<dbReference type="Proteomes" id="UP000728185">
    <property type="component" value="Unassembled WGS sequence"/>
</dbReference>
<keyword evidence="2" id="KW-0812">Transmembrane</keyword>
<reference evidence="3" key="1">
    <citation type="submission" date="2019-05" db="EMBL/GenBank/DDBJ databases">
        <title>Annotation for the trematode Fasciolopsis buski.</title>
        <authorList>
            <person name="Choi Y.-J."/>
        </authorList>
    </citation>
    <scope>NUCLEOTIDE SEQUENCE</scope>
    <source>
        <strain evidence="3">HT</strain>
        <tissue evidence="3">Whole worm</tissue>
    </source>
</reference>
<accession>A0A8E0RRF6</accession>
<protein>
    <submittedName>
        <fullName evidence="3">Uncharacterized protein</fullName>
    </submittedName>
</protein>
<proteinExistence type="predicted"/>
<comment type="caution">
    <text evidence="3">The sequence shown here is derived from an EMBL/GenBank/DDBJ whole genome shotgun (WGS) entry which is preliminary data.</text>
</comment>
<sequence length="287" mass="32462">MGFIKQIAVNALKYLLTDSLVNVTKPRNHSELSIDSAKNTAVSVQSQNIRKRTQRHDESSDWNNYRFLLLPGSLALLTLIGMQIVVCTFWLPKSVKRYFHCCGSKHNLGCEQNDECNELKEKCDSETSSTSHRNKITTTPVGSNCAYLGRCITADHRYLHQNTVKLATSLNIPQCFSYGPQHLPCTGKSYRCPVANDNVKSYPYRPICSDNNRMIAQLDSMRRDTSMTTYVNSGLFYLTDPENKELIYPSTRAPTTCVPLLHHTHKSPHSGSTHSNEKPTIRFVDPF</sequence>
<name>A0A8E0RRF6_9TREM</name>
<keyword evidence="2" id="KW-1133">Transmembrane helix</keyword>
<dbReference type="AlphaFoldDB" id="A0A8E0RRF6"/>
<feature type="region of interest" description="Disordered" evidence="1">
    <location>
        <begin position="264"/>
        <end position="287"/>
    </location>
</feature>
<gene>
    <name evidence="3" type="ORF">FBUS_01434</name>
</gene>
<evidence type="ECO:0000313" key="4">
    <source>
        <dbReference type="Proteomes" id="UP000728185"/>
    </source>
</evidence>